<dbReference type="AlphaFoldDB" id="A0A1H1CNU0"/>
<accession>A0A1H1CNU0</accession>
<dbReference type="Proteomes" id="UP000217103">
    <property type="component" value="Unassembled WGS sequence"/>
</dbReference>
<dbReference type="RefSeq" id="WP_093258430.1">
    <property type="nucleotide sequence ID" value="NZ_FNKK01000002.1"/>
</dbReference>
<evidence type="ECO:0000256" key="1">
    <source>
        <dbReference type="ARBA" id="ARBA00022801"/>
    </source>
</evidence>
<keyword evidence="1" id="KW-0378">Hydrolase</keyword>
<dbReference type="PANTHER" id="PTHR43540">
    <property type="entry name" value="PEROXYUREIDOACRYLATE/UREIDOACRYLATE AMIDOHYDROLASE-RELATED"/>
    <property type="match status" value="1"/>
</dbReference>
<evidence type="ECO:0000313" key="3">
    <source>
        <dbReference type="EMBL" id="SDQ65874.1"/>
    </source>
</evidence>
<dbReference type="InterPro" id="IPR050272">
    <property type="entry name" value="Isochorismatase-like_hydrls"/>
</dbReference>
<dbReference type="GO" id="GO:0016787">
    <property type="term" value="F:hydrolase activity"/>
    <property type="evidence" value="ECO:0007669"/>
    <property type="project" value="UniProtKB-KW"/>
</dbReference>
<protein>
    <submittedName>
        <fullName evidence="3">Nicotinamidase-related amidase</fullName>
    </submittedName>
</protein>
<keyword evidence="4" id="KW-1185">Reference proteome</keyword>
<dbReference type="PANTHER" id="PTHR43540:SF6">
    <property type="entry name" value="ISOCHORISMATASE-LIKE DOMAIN-CONTAINING PROTEIN"/>
    <property type="match status" value="1"/>
</dbReference>
<dbReference type="SUPFAM" id="SSF52499">
    <property type="entry name" value="Isochorismatase-like hydrolases"/>
    <property type="match status" value="1"/>
</dbReference>
<dbReference type="Gene3D" id="3.40.50.850">
    <property type="entry name" value="Isochorismatase-like"/>
    <property type="match status" value="1"/>
</dbReference>
<evidence type="ECO:0000259" key="2">
    <source>
        <dbReference type="Pfam" id="PF00857"/>
    </source>
</evidence>
<gene>
    <name evidence="3" type="ORF">SAMN04489764_1570</name>
</gene>
<sequence length="207" mass="22516">MNRALLVIDVQESFRQRPNWRAVSAPDIADRVARLVHASRAHGDLVVWVLHTEPGGGGVFDPARGFVRPIEGLEPAPGEPVVTKTSYNAFTTTNLHQLLTRHGVREVIVCGIKTEQCCETTARLACDLGYDVTFAIDATATFPLDHPDAPKGRPVEETLADPTTLSTDEIIRRTEYALSGWFATIRTVAELTGERAEEATASLRAGG</sequence>
<dbReference type="EMBL" id="FNKK01000002">
    <property type="protein sequence ID" value="SDQ65874.1"/>
    <property type="molecule type" value="Genomic_DNA"/>
</dbReference>
<proteinExistence type="predicted"/>
<dbReference type="OrthoDB" id="9794942at2"/>
<dbReference type="InterPro" id="IPR036380">
    <property type="entry name" value="Isochorismatase-like_sf"/>
</dbReference>
<evidence type="ECO:0000313" key="4">
    <source>
        <dbReference type="Proteomes" id="UP000217103"/>
    </source>
</evidence>
<reference evidence="3 4" key="1">
    <citation type="submission" date="2016-10" db="EMBL/GenBank/DDBJ databases">
        <authorList>
            <person name="de Groot N.N."/>
        </authorList>
    </citation>
    <scope>NUCLEOTIDE SEQUENCE [LARGE SCALE GENOMIC DNA]</scope>
    <source>
        <strain evidence="3 4">DSM 43794</strain>
    </source>
</reference>
<organism evidence="3 4">
    <name type="scientific">Thermostaphylospora chromogena</name>
    <dbReference type="NCBI Taxonomy" id="35622"/>
    <lineage>
        <taxon>Bacteria</taxon>
        <taxon>Bacillati</taxon>
        <taxon>Actinomycetota</taxon>
        <taxon>Actinomycetes</taxon>
        <taxon>Streptosporangiales</taxon>
        <taxon>Thermomonosporaceae</taxon>
        <taxon>Thermostaphylospora</taxon>
    </lineage>
</organism>
<name>A0A1H1CNU0_9ACTN</name>
<dbReference type="Pfam" id="PF00857">
    <property type="entry name" value="Isochorismatase"/>
    <property type="match status" value="1"/>
</dbReference>
<feature type="domain" description="Isochorismatase-like" evidence="2">
    <location>
        <begin position="4"/>
        <end position="146"/>
    </location>
</feature>
<dbReference type="STRING" id="35622.SAMN04489764_1570"/>
<dbReference type="InterPro" id="IPR000868">
    <property type="entry name" value="Isochorismatase-like_dom"/>
</dbReference>